<keyword evidence="2" id="KW-0812">Transmembrane</keyword>
<organism evidence="3 4">
    <name type="scientific">Heterodera trifolii</name>
    <dbReference type="NCBI Taxonomy" id="157864"/>
    <lineage>
        <taxon>Eukaryota</taxon>
        <taxon>Metazoa</taxon>
        <taxon>Ecdysozoa</taxon>
        <taxon>Nematoda</taxon>
        <taxon>Chromadorea</taxon>
        <taxon>Rhabditida</taxon>
        <taxon>Tylenchina</taxon>
        <taxon>Tylenchomorpha</taxon>
        <taxon>Tylenchoidea</taxon>
        <taxon>Heteroderidae</taxon>
        <taxon>Heteroderinae</taxon>
        <taxon>Heterodera</taxon>
    </lineage>
</organism>
<evidence type="ECO:0000313" key="3">
    <source>
        <dbReference type="EMBL" id="KAL3090516.1"/>
    </source>
</evidence>
<keyword evidence="4" id="KW-1185">Reference proteome</keyword>
<accession>A0ABD2JIR9</accession>
<gene>
    <name evidence="3" type="ORF">niasHT_027007</name>
</gene>
<keyword evidence="2" id="KW-1133">Transmembrane helix</keyword>
<evidence type="ECO:0000256" key="1">
    <source>
        <dbReference type="SAM" id="MobiDB-lite"/>
    </source>
</evidence>
<evidence type="ECO:0000313" key="4">
    <source>
        <dbReference type="Proteomes" id="UP001620626"/>
    </source>
</evidence>
<evidence type="ECO:0000256" key="2">
    <source>
        <dbReference type="SAM" id="Phobius"/>
    </source>
</evidence>
<name>A0ABD2JIR9_9BILA</name>
<feature type="region of interest" description="Disordered" evidence="1">
    <location>
        <begin position="23"/>
        <end position="59"/>
    </location>
</feature>
<proteinExistence type="predicted"/>
<sequence length="194" mass="20550">MTACSSSPAAAGPFLHHNATGWMDGWEGGQSPPSLSYSSRDGGWEEETEERPLPSLGHGLAHSSAGIGPPLPAGPCSTSSSLTQSSISFLHGLSLPRGPNRLAPGAQWAGRRPTGAFIFVVVVRCFVVVFVHPWLSLSFRRIAFALLSSSSSSSPSSLSRATASNCLLFVVQWWADPQQNTKPIIRPNPIQSSV</sequence>
<reference evidence="3 4" key="1">
    <citation type="submission" date="2024-10" db="EMBL/GenBank/DDBJ databases">
        <authorList>
            <person name="Kim D."/>
        </authorList>
    </citation>
    <scope>NUCLEOTIDE SEQUENCE [LARGE SCALE GENOMIC DNA]</scope>
    <source>
        <strain evidence="3">BH-2024</strain>
    </source>
</reference>
<dbReference type="EMBL" id="JBICBT010000960">
    <property type="protein sequence ID" value="KAL3090516.1"/>
    <property type="molecule type" value="Genomic_DNA"/>
</dbReference>
<comment type="caution">
    <text evidence="3">The sequence shown here is derived from an EMBL/GenBank/DDBJ whole genome shotgun (WGS) entry which is preliminary data.</text>
</comment>
<protein>
    <submittedName>
        <fullName evidence="3">Uncharacterized protein</fullName>
    </submittedName>
</protein>
<keyword evidence="2" id="KW-0472">Membrane</keyword>
<feature type="transmembrane region" description="Helical" evidence="2">
    <location>
        <begin position="116"/>
        <end position="137"/>
    </location>
</feature>
<dbReference type="Proteomes" id="UP001620626">
    <property type="component" value="Unassembled WGS sequence"/>
</dbReference>
<dbReference type="AlphaFoldDB" id="A0ABD2JIR9"/>